<reference evidence="1 2" key="2">
    <citation type="journal article" date="2022" name="Mol. Ecol. Resour.">
        <title>The genomes of chicory, endive, great burdock and yacon provide insights into Asteraceae paleo-polyploidization history and plant inulin production.</title>
        <authorList>
            <person name="Fan W."/>
            <person name="Wang S."/>
            <person name="Wang H."/>
            <person name="Wang A."/>
            <person name="Jiang F."/>
            <person name="Liu H."/>
            <person name="Zhao H."/>
            <person name="Xu D."/>
            <person name="Zhang Y."/>
        </authorList>
    </citation>
    <scope>NUCLEOTIDE SEQUENCE [LARGE SCALE GENOMIC DNA]</scope>
    <source>
        <strain evidence="2">cv. Niubang</strain>
    </source>
</reference>
<reference evidence="2" key="1">
    <citation type="journal article" date="2022" name="Mol. Ecol. Resour.">
        <title>The genomes of chicory, endive, great burdock and yacon provide insights into Asteraceae palaeo-polyploidization history and plant inulin production.</title>
        <authorList>
            <person name="Fan W."/>
            <person name="Wang S."/>
            <person name="Wang H."/>
            <person name="Wang A."/>
            <person name="Jiang F."/>
            <person name="Liu H."/>
            <person name="Zhao H."/>
            <person name="Xu D."/>
            <person name="Zhang Y."/>
        </authorList>
    </citation>
    <scope>NUCLEOTIDE SEQUENCE [LARGE SCALE GENOMIC DNA]</scope>
    <source>
        <strain evidence="2">cv. Niubang</strain>
    </source>
</reference>
<dbReference type="Proteomes" id="UP001055879">
    <property type="component" value="Linkage Group LG10"/>
</dbReference>
<proteinExistence type="predicted"/>
<sequence length="157" mass="18321">MVDRIPCSCGRTYGFVNHRDAERSTNVASNHDPRGIEIDCLLQRVREFKFRSFVNHRNADRGNNVAESYDNSLRNAEFKVELLEFHGRSQADELLDCRINDVTNDDVDDIGLPQYDGAEYVVDDLEKLALGRSMRRITYMHYDKNAILWPIWNIQRL</sequence>
<name>A0ACB8ZJ82_ARCLA</name>
<keyword evidence="2" id="KW-1185">Reference proteome</keyword>
<accession>A0ACB8ZJ82</accession>
<evidence type="ECO:0000313" key="1">
    <source>
        <dbReference type="EMBL" id="KAI3698024.1"/>
    </source>
</evidence>
<dbReference type="EMBL" id="CM042056">
    <property type="protein sequence ID" value="KAI3698024.1"/>
    <property type="molecule type" value="Genomic_DNA"/>
</dbReference>
<gene>
    <name evidence="1" type="ORF">L6452_31133</name>
</gene>
<comment type="caution">
    <text evidence="1">The sequence shown here is derived from an EMBL/GenBank/DDBJ whole genome shotgun (WGS) entry which is preliminary data.</text>
</comment>
<evidence type="ECO:0000313" key="2">
    <source>
        <dbReference type="Proteomes" id="UP001055879"/>
    </source>
</evidence>
<protein>
    <submittedName>
        <fullName evidence="1">Uncharacterized protein</fullName>
    </submittedName>
</protein>
<organism evidence="1 2">
    <name type="scientific">Arctium lappa</name>
    <name type="common">Greater burdock</name>
    <name type="synonym">Lappa major</name>
    <dbReference type="NCBI Taxonomy" id="4217"/>
    <lineage>
        <taxon>Eukaryota</taxon>
        <taxon>Viridiplantae</taxon>
        <taxon>Streptophyta</taxon>
        <taxon>Embryophyta</taxon>
        <taxon>Tracheophyta</taxon>
        <taxon>Spermatophyta</taxon>
        <taxon>Magnoliopsida</taxon>
        <taxon>eudicotyledons</taxon>
        <taxon>Gunneridae</taxon>
        <taxon>Pentapetalae</taxon>
        <taxon>asterids</taxon>
        <taxon>campanulids</taxon>
        <taxon>Asterales</taxon>
        <taxon>Asteraceae</taxon>
        <taxon>Carduoideae</taxon>
        <taxon>Cardueae</taxon>
        <taxon>Arctiinae</taxon>
        <taxon>Arctium</taxon>
    </lineage>
</organism>